<evidence type="ECO:0000313" key="2">
    <source>
        <dbReference type="Proteomes" id="UP000192333"/>
    </source>
</evidence>
<gene>
    <name evidence="1" type="ORF">SAMN00777080_4952</name>
</gene>
<evidence type="ECO:0000313" key="1">
    <source>
        <dbReference type="EMBL" id="SMD46271.1"/>
    </source>
</evidence>
<protein>
    <submittedName>
        <fullName evidence="1">Uncharacterized protein</fullName>
    </submittedName>
</protein>
<accession>A0A1W2HBU6</accession>
<sequence length="79" mass="9257">MGVSLEKNIDQLKEIINSLQPDELVEVKVLLDQKTLEMDQRKRKSEILRELLLQGPTLSKEELEKISEARDLINKWRAE</sequence>
<dbReference type="Proteomes" id="UP000192333">
    <property type="component" value="Chromosome I"/>
</dbReference>
<dbReference type="STRING" id="758820.SAMN00777080_4952"/>
<organism evidence="1 2">
    <name type="scientific">Aquiflexum balticum DSM 16537</name>
    <dbReference type="NCBI Taxonomy" id="758820"/>
    <lineage>
        <taxon>Bacteria</taxon>
        <taxon>Pseudomonadati</taxon>
        <taxon>Bacteroidota</taxon>
        <taxon>Cytophagia</taxon>
        <taxon>Cytophagales</taxon>
        <taxon>Cyclobacteriaceae</taxon>
        <taxon>Aquiflexum</taxon>
    </lineage>
</organism>
<keyword evidence="2" id="KW-1185">Reference proteome</keyword>
<dbReference type="AlphaFoldDB" id="A0A1W2HBU6"/>
<proteinExistence type="predicted"/>
<reference evidence="2" key="1">
    <citation type="submission" date="2017-04" db="EMBL/GenBank/DDBJ databases">
        <authorList>
            <person name="Varghese N."/>
            <person name="Submissions S."/>
        </authorList>
    </citation>
    <scope>NUCLEOTIDE SEQUENCE [LARGE SCALE GENOMIC DNA]</scope>
    <source>
        <strain evidence="2">DSM 16537</strain>
    </source>
</reference>
<dbReference type="EMBL" id="LT838813">
    <property type="protein sequence ID" value="SMD46271.1"/>
    <property type="molecule type" value="Genomic_DNA"/>
</dbReference>
<dbReference type="RefSeq" id="WP_084123190.1">
    <property type="nucleotide sequence ID" value="NZ_LT838813.1"/>
</dbReference>
<name>A0A1W2HBU6_9BACT</name>